<dbReference type="Gene3D" id="3.60.10.10">
    <property type="entry name" value="Endonuclease/exonuclease/phosphatase"/>
    <property type="match status" value="1"/>
</dbReference>
<dbReference type="Proteomes" id="UP000254920">
    <property type="component" value="Unassembled WGS sequence"/>
</dbReference>
<dbReference type="SUPFAM" id="SSF56219">
    <property type="entry name" value="DNase I-like"/>
    <property type="match status" value="1"/>
</dbReference>
<evidence type="ECO:0000259" key="1">
    <source>
        <dbReference type="Pfam" id="PF19580"/>
    </source>
</evidence>
<evidence type="ECO:0000313" key="2">
    <source>
        <dbReference type="EMBL" id="SUX10496.1"/>
    </source>
</evidence>
<keyword evidence="2" id="KW-0255">Endonuclease</keyword>
<dbReference type="EMBL" id="UFVD01000001">
    <property type="protein sequence ID" value="SUX10496.1"/>
    <property type="molecule type" value="Genomic_DNA"/>
</dbReference>
<keyword evidence="2" id="KW-0269">Exonuclease</keyword>
<gene>
    <name evidence="2" type="ORF">NCTC12475_00693</name>
</gene>
<dbReference type="GO" id="GO:0004519">
    <property type="term" value="F:endonuclease activity"/>
    <property type="evidence" value="ECO:0007669"/>
    <property type="project" value="UniProtKB-KW"/>
</dbReference>
<protein>
    <submittedName>
        <fullName evidence="2">Putative endonuclease/exonuclease/phosphatase</fullName>
    </submittedName>
</protein>
<dbReference type="PANTHER" id="PTHR42834">
    <property type="entry name" value="ENDONUCLEASE/EXONUCLEASE/PHOSPHATASE FAMILY PROTEIN (AFU_ORTHOLOGUE AFUA_3G09210)"/>
    <property type="match status" value="1"/>
</dbReference>
<keyword evidence="3" id="KW-1185">Reference proteome</keyword>
<keyword evidence="2" id="KW-0540">Nuclease</keyword>
<dbReference type="InterPro" id="IPR036691">
    <property type="entry name" value="Endo/exonu/phosph_ase_sf"/>
</dbReference>
<sequence length="440" mass="50530">MKKIFLIIISFVFLYSSELKIATYNVENLFDDKFDGTEYYDFNIKKSSWNTKKYQEKLSNLSGTIKKINPDIIALQEVENYSTLQDLAKQSGYKFYKFTKDKTSPFGVGVMSKIEILGTKNYAVKSVKTRDILRADFKFDDSEFSIFINHFPAAKNPIKDRRSAATTLYQAVNETIKKGKKNLILLGDFNSDLGDNFLLNDIIRINKFTNLWDEIPKNLQISHKSNRAIDHVLLSQSFFQNSPYYKKGSFGICKASINYFEISDHLPLCFSINSEKTSIDLVTKTINEIYKNQQIDTKTLIQKATVIYKDEVGYVISQGQGESVFVFDKNAVVDVGKIYDLIAYKSEIYDGNFEITSAKIINSYDKITDIDKYKIDFKNINTARSGDIITNIVGDVKSGYLHTKFGKIKLFSRSKKLNDGLDFKEALFWNYKGQKELIIK</sequence>
<dbReference type="Pfam" id="PF19580">
    <property type="entry name" value="Exo_endo_phos_3"/>
    <property type="match status" value="1"/>
</dbReference>
<keyword evidence="2" id="KW-0378">Hydrolase</keyword>
<proteinExistence type="predicted"/>
<organism evidence="2 3">
    <name type="scientific">Campylobacter sputorum subsp. sputorum</name>
    <dbReference type="NCBI Taxonomy" id="32024"/>
    <lineage>
        <taxon>Bacteria</taxon>
        <taxon>Pseudomonadati</taxon>
        <taxon>Campylobacterota</taxon>
        <taxon>Epsilonproteobacteria</taxon>
        <taxon>Campylobacterales</taxon>
        <taxon>Campylobacteraceae</taxon>
        <taxon>Campylobacter</taxon>
    </lineage>
</organism>
<reference evidence="2 3" key="1">
    <citation type="submission" date="2018-06" db="EMBL/GenBank/DDBJ databases">
        <authorList>
            <consortium name="Pathogen Informatics"/>
            <person name="Doyle S."/>
        </authorList>
    </citation>
    <scope>NUCLEOTIDE SEQUENCE [LARGE SCALE GENOMIC DNA]</scope>
    <source>
        <strain evidence="2 3">NCTC12475</strain>
    </source>
</reference>
<dbReference type="STRING" id="32024.GCA_000788295_00966"/>
<feature type="domain" description="Endonuclease/exonuclease/phosphatase" evidence="1">
    <location>
        <begin position="21"/>
        <end position="196"/>
    </location>
</feature>
<dbReference type="InterPro" id="IPR005135">
    <property type="entry name" value="Endo/exonuclease/phosphatase"/>
</dbReference>
<dbReference type="RefSeq" id="WP_089182898.1">
    <property type="nucleotide sequence ID" value="NZ_CP043427.1"/>
</dbReference>
<dbReference type="GeneID" id="93091130"/>
<name>A0A381DII8_9BACT</name>
<dbReference type="PANTHER" id="PTHR42834:SF1">
    <property type="entry name" value="ENDONUCLEASE_EXONUCLEASE_PHOSPHATASE FAMILY PROTEIN (AFU_ORTHOLOGUE AFUA_3G09210)"/>
    <property type="match status" value="1"/>
</dbReference>
<evidence type="ECO:0000313" key="3">
    <source>
        <dbReference type="Proteomes" id="UP000254920"/>
    </source>
</evidence>
<accession>A0A381DII8</accession>
<dbReference type="GO" id="GO:0004527">
    <property type="term" value="F:exonuclease activity"/>
    <property type="evidence" value="ECO:0007669"/>
    <property type="project" value="UniProtKB-KW"/>
</dbReference>
<dbReference type="AlphaFoldDB" id="A0A381DII8"/>
<dbReference type="OrthoDB" id="184983at2"/>